<sequence length="95" mass="10779">MISIKLKDIFKCQLKISSVNATLCNLLSSSANLAGITLYVNKFLNLQSNKNLKNTIKKNDEKENTMKNITILIFNKINNHKNVILKPSLDQDDNE</sequence>
<name>A0A3M7RQ24_BRAPC</name>
<keyword evidence="2" id="KW-1185">Reference proteome</keyword>
<dbReference type="EMBL" id="REGN01002896">
    <property type="protein sequence ID" value="RNA25579.1"/>
    <property type="molecule type" value="Genomic_DNA"/>
</dbReference>
<proteinExistence type="predicted"/>
<organism evidence="1 2">
    <name type="scientific">Brachionus plicatilis</name>
    <name type="common">Marine rotifer</name>
    <name type="synonym">Brachionus muelleri</name>
    <dbReference type="NCBI Taxonomy" id="10195"/>
    <lineage>
        <taxon>Eukaryota</taxon>
        <taxon>Metazoa</taxon>
        <taxon>Spiralia</taxon>
        <taxon>Gnathifera</taxon>
        <taxon>Rotifera</taxon>
        <taxon>Eurotatoria</taxon>
        <taxon>Monogononta</taxon>
        <taxon>Pseudotrocha</taxon>
        <taxon>Ploima</taxon>
        <taxon>Brachionidae</taxon>
        <taxon>Brachionus</taxon>
    </lineage>
</organism>
<reference evidence="1 2" key="1">
    <citation type="journal article" date="2018" name="Sci. Rep.">
        <title>Genomic signatures of local adaptation to the degree of environmental predictability in rotifers.</title>
        <authorList>
            <person name="Franch-Gras L."/>
            <person name="Hahn C."/>
            <person name="Garcia-Roger E.M."/>
            <person name="Carmona M.J."/>
            <person name="Serra M."/>
            <person name="Gomez A."/>
        </authorList>
    </citation>
    <scope>NUCLEOTIDE SEQUENCE [LARGE SCALE GENOMIC DNA]</scope>
    <source>
        <strain evidence="1">HYR1</strain>
    </source>
</reference>
<dbReference type="Proteomes" id="UP000276133">
    <property type="component" value="Unassembled WGS sequence"/>
</dbReference>
<accession>A0A3M7RQ24</accession>
<evidence type="ECO:0000313" key="2">
    <source>
        <dbReference type="Proteomes" id="UP000276133"/>
    </source>
</evidence>
<dbReference type="AlphaFoldDB" id="A0A3M7RQ24"/>
<gene>
    <name evidence="1" type="ORF">BpHYR1_035621</name>
</gene>
<comment type="caution">
    <text evidence="1">The sequence shown here is derived from an EMBL/GenBank/DDBJ whole genome shotgun (WGS) entry which is preliminary data.</text>
</comment>
<evidence type="ECO:0000313" key="1">
    <source>
        <dbReference type="EMBL" id="RNA25579.1"/>
    </source>
</evidence>
<protein>
    <submittedName>
        <fullName evidence="1">Uncharacterized protein</fullName>
    </submittedName>
</protein>